<name>A0A1I2GQY5_9BACT</name>
<dbReference type="Proteomes" id="UP000198598">
    <property type="component" value="Unassembled WGS sequence"/>
</dbReference>
<evidence type="ECO:0000313" key="3">
    <source>
        <dbReference type="Proteomes" id="UP000198598"/>
    </source>
</evidence>
<keyword evidence="1" id="KW-0732">Signal</keyword>
<feature type="chain" id="PRO_5011641189" description="Lipocalin-like domain-containing protein" evidence="1">
    <location>
        <begin position="23"/>
        <end position="143"/>
    </location>
</feature>
<accession>A0A1I2GQY5</accession>
<organism evidence="2 3">
    <name type="scientific">Spirosoma endophyticum</name>
    <dbReference type="NCBI Taxonomy" id="662367"/>
    <lineage>
        <taxon>Bacteria</taxon>
        <taxon>Pseudomonadati</taxon>
        <taxon>Bacteroidota</taxon>
        <taxon>Cytophagia</taxon>
        <taxon>Cytophagales</taxon>
        <taxon>Cytophagaceae</taxon>
        <taxon>Spirosoma</taxon>
    </lineage>
</organism>
<keyword evidence="3" id="KW-1185">Reference proteome</keyword>
<protein>
    <recommendedName>
        <fullName evidence="4">Lipocalin-like domain-containing protein</fullName>
    </recommendedName>
</protein>
<evidence type="ECO:0000256" key="1">
    <source>
        <dbReference type="SAM" id="SignalP"/>
    </source>
</evidence>
<reference evidence="2 3" key="1">
    <citation type="submission" date="2016-10" db="EMBL/GenBank/DDBJ databases">
        <authorList>
            <person name="de Groot N.N."/>
        </authorList>
    </citation>
    <scope>NUCLEOTIDE SEQUENCE [LARGE SCALE GENOMIC DNA]</scope>
    <source>
        <strain evidence="2 3">DSM 26130</strain>
    </source>
</reference>
<dbReference type="EMBL" id="FOLQ01000034">
    <property type="protein sequence ID" value="SFF19056.1"/>
    <property type="molecule type" value="Genomic_DNA"/>
</dbReference>
<feature type="signal peptide" evidence="1">
    <location>
        <begin position="1"/>
        <end position="22"/>
    </location>
</feature>
<dbReference type="AlphaFoldDB" id="A0A1I2GQY5"/>
<sequence length="143" mass="16013">MRDQAILLIVLTSLAFCSAALHQGSAYEPVVGTWRLYETGNDRSGGFNYVVQSVSESPAQIIELGSEGKFKTNVSDPFFKSLYSSVRTYRVERITIDTYSIVYQARRGGKSSEFRQGLKLRNDTLQLNPLCSEGSHFSFVKVK</sequence>
<evidence type="ECO:0000313" key="2">
    <source>
        <dbReference type="EMBL" id="SFF19056.1"/>
    </source>
</evidence>
<proteinExistence type="predicted"/>
<evidence type="ECO:0008006" key="4">
    <source>
        <dbReference type="Google" id="ProtNLM"/>
    </source>
</evidence>
<gene>
    <name evidence="2" type="ORF">SAMN05216167_13425</name>
</gene>